<evidence type="ECO:0000313" key="2">
    <source>
        <dbReference type="EMBL" id="KAH1045476.1"/>
    </source>
</evidence>
<feature type="transmembrane region" description="Helical" evidence="1">
    <location>
        <begin position="20"/>
        <end position="43"/>
    </location>
</feature>
<feature type="transmembrane region" description="Helical" evidence="1">
    <location>
        <begin position="105"/>
        <end position="123"/>
    </location>
</feature>
<feature type="transmembrane region" description="Helical" evidence="1">
    <location>
        <begin position="52"/>
        <end position="73"/>
    </location>
</feature>
<dbReference type="Proteomes" id="UP000828251">
    <property type="component" value="Unassembled WGS sequence"/>
</dbReference>
<comment type="caution">
    <text evidence="2">The sequence shown here is derived from an EMBL/GenBank/DDBJ whole genome shotgun (WGS) entry which is preliminary data.</text>
</comment>
<feature type="transmembrane region" description="Helical" evidence="1">
    <location>
        <begin position="79"/>
        <end position="98"/>
    </location>
</feature>
<sequence>MSEGSYDGMVLGKSVLDELSFFVFYIPIYLVFIVTFFLTLALLKPYPHCFRAALQVLLAFFAICFDQSINFIAPTDFTTIVMNIFSVLVFILTVLMVFTSRVSKLSVAILGCWLSPSFVLQYYDPKSLLPKFV</sequence>
<dbReference type="AlphaFoldDB" id="A0A9D3UHZ3"/>
<keyword evidence="1" id="KW-0812">Transmembrane</keyword>
<name>A0A9D3UHZ3_9ROSI</name>
<keyword evidence="1" id="KW-0472">Membrane</keyword>
<protein>
    <submittedName>
        <fullName evidence="2">Uncharacterized protein</fullName>
    </submittedName>
</protein>
<dbReference type="OrthoDB" id="10501176at2759"/>
<organism evidence="2 3">
    <name type="scientific">Gossypium stocksii</name>
    <dbReference type="NCBI Taxonomy" id="47602"/>
    <lineage>
        <taxon>Eukaryota</taxon>
        <taxon>Viridiplantae</taxon>
        <taxon>Streptophyta</taxon>
        <taxon>Embryophyta</taxon>
        <taxon>Tracheophyta</taxon>
        <taxon>Spermatophyta</taxon>
        <taxon>Magnoliopsida</taxon>
        <taxon>eudicotyledons</taxon>
        <taxon>Gunneridae</taxon>
        <taxon>Pentapetalae</taxon>
        <taxon>rosids</taxon>
        <taxon>malvids</taxon>
        <taxon>Malvales</taxon>
        <taxon>Malvaceae</taxon>
        <taxon>Malvoideae</taxon>
        <taxon>Gossypium</taxon>
    </lineage>
</organism>
<accession>A0A9D3UHZ3</accession>
<proteinExistence type="predicted"/>
<evidence type="ECO:0000313" key="3">
    <source>
        <dbReference type="Proteomes" id="UP000828251"/>
    </source>
</evidence>
<keyword evidence="3" id="KW-1185">Reference proteome</keyword>
<reference evidence="2 3" key="1">
    <citation type="journal article" date="2021" name="Plant Biotechnol. J.">
        <title>Multi-omics assisted identification of the key and species-specific regulatory components of drought-tolerant mechanisms in Gossypium stocksii.</title>
        <authorList>
            <person name="Yu D."/>
            <person name="Ke L."/>
            <person name="Zhang D."/>
            <person name="Wu Y."/>
            <person name="Sun Y."/>
            <person name="Mei J."/>
            <person name="Sun J."/>
            <person name="Sun Y."/>
        </authorList>
    </citation>
    <scope>NUCLEOTIDE SEQUENCE [LARGE SCALE GENOMIC DNA]</scope>
    <source>
        <strain evidence="3">cv. E1</strain>
        <tissue evidence="2">Leaf</tissue>
    </source>
</reference>
<evidence type="ECO:0000256" key="1">
    <source>
        <dbReference type="SAM" id="Phobius"/>
    </source>
</evidence>
<keyword evidence="1" id="KW-1133">Transmembrane helix</keyword>
<gene>
    <name evidence="2" type="ORF">J1N35_036260</name>
</gene>
<dbReference type="EMBL" id="JAIQCV010000011">
    <property type="protein sequence ID" value="KAH1045476.1"/>
    <property type="molecule type" value="Genomic_DNA"/>
</dbReference>